<dbReference type="Proteomes" id="UP000001510">
    <property type="component" value="Chromosome"/>
</dbReference>
<dbReference type="EnsemblBacteria" id="BAF99863">
    <property type="protein sequence ID" value="BAF99863"/>
    <property type="gene ID" value="MAE_00420"/>
</dbReference>
<dbReference type="AlphaFoldDB" id="B0JFR9"/>
<accession>B0JFR9</accession>
<proteinExistence type="predicted"/>
<dbReference type="STRING" id="449447.MAE_00420"/>
<dbReference type="KEGG" id="mar:MAE_00420"/>
<dbReference type="HOGENOM" id="CLU_3100847_0_0_3"/>
<evidence type="ECO:0000313" key="1">
    <source>
        <dbReference type="EMBL" id="BAF99863.1"/>
    </source>
</evidence>
<name>B0JFR9_MICAN</name>
<protein>
    <submittedName>
        <fullName evidence="1">Uncharacterized protein</fullName>
    </submittedName>
</protein>
<organism evidence="1 2">
    <name type="scientific">Microcystis aeruginosa (strain NIES-843 / IAM M-2473)</name>
    <dbReference type="NCBI Taxonomy" id="449447"/>
    <lineage>
        <taxon>Bacteria</taxon>
        <taxon>Bacillati</taxon>
        <taxon>Cyanobacteriota</taxon>
        <taxon>Cyanophyceae</taxon>
        <taxon>Oscillatoriophycideae</taxon>
        <taxon>Chroococcales</taxon>
        <taxon>Microcystaceae</taxon>
        <taxon>Microcystis</taxon>
    </lineage>
</organism>
<keyword evidence="2" id="KW-1185">Reference proteome</keyword>
<gene>
    <name evidence="1" type="ordered locus">MAE_00420</name>
</gene>
<sequence>MYNSYYIKISSIERLLEKHREQRRGGAGEQRLFIFWVPLFLDSPENFLPEI</sequence>
<evidence type="ECO:0000313" key="2">
    <source>
        <dbReference type="Proteomes" id="UP000001510"/>
    </source>
</evidence>
<dbReference type="EMBL" id="AP009552">
    <property type="protein sequence ID" value="BAF99863.1"/>
    <property type="molecule type" value="Genomic_DNA"/>
</dbReference>
<reference evidence="1 2" key="1">
    <citation type="journal article" date="2007" name="DNA Res.">
        <title>Complete genomic structure of the bloom-forming toxic cyanobacterium Microcystis aeruginosa NIES-843.</title>
        <authorList>
            <person name="Kaneko T."/>
            <person name="Nakajima N."/>
            <person name="Okamoto S."/>
            <person name="Suzuki I."/>
            <person name="Tanabe Y."/>
            <person name="Tamaoki M."/>
            <person name="Nakamura Y."/>
            <person name="Kasai F."/>
            <person name="Watanabe A."/>
            <person name="Kawashima K."/>
            <person name="Kishida Y."/>
            <person name="Ono A."/>
            <person name="Shimizu Y."/>
            <person name="Takahashi C."/>
            <person name="Minami C."/>
            <person name="Fujishiro T."/>
            <person name="Kohara M."/>
            <person name="Katoh M."/>
            <person name="Nakazaki N."/>
            <person name="Nakayama S."/>
            <person name="Yamada M."/>
            <person name="Tabata S."/>
            <person name="Watanabe M.M."/>
        </authorList>
    </citation>
    <scope>NUCLEOTIDE SEQUENCE [LARGE SCALE GENOMIC DNA]</scope>
    <source>
        <strain evidence="2">NIES-843 / IAM M-247</strain>
    </source>
</reference>
<dbReference type="PaxDb" id="449447-MAE_00420"/>